<comment type="caution">
    <text evidence="2">The sequence shown here is derived from an EMBL/GenBank/DDBJ whole genome shotgun (WGS) entry which is preliminary data.</text>
</comment>
<protein>
    <recommendedName>
        <fullName evidence="1">(S)-ureidoglycine aminohydrolase cupin domain-containing protein</fullName>
    </recommendedName>
</protein>
<dbReference type="Proteomes" id="UP000199598">
    <property type="component" value="Unassembled WGS sequence"/>
</dbReference>
<feature type="domain" description="(S)-ureidoglycine aminohydrolase cupin" evidence="1">
    <location>
        <begin position="311"/>
        <end position="344"/>
    </location>
</feature>
<gene>
    <name evidence="2" type="ORF">SAMN04488518_12230</name>
</gene>
<name>A0A1I4FTF1_9HYPH</name>
<dbReference type="Gene3D" id="2.60.120.10">
    <property type="entry name" value="Jelly Rolls"/>
    <property type="match status" value="2"/>
</dbReference>
<accession>A0A1I4FTF1</accession>
<proteinExistence type="predicted"/>
<dbReference type="CDD" id="cd06980">
    <property type="entry name" value="cupin_bxe_c0505"/>
    <property type="match status" value="1"/>
</dbReference>
<reference evidence="2 3" key="1">
    <citation type="submission" date="2016-10" db="EMBL/GenBank/DDBJ databases">
        <authorList>
            <person name="Varghese N."/>
            <person name="Submissions S."/>
        </authorList>
    </citation>
    <scope>NUCLEOTIDE SEQUENCE [LARGE SCALE GENOMIC DNA]</scope>
    <source>
        <strain evidence="2 3">DSM 16392</strain>
    </source>
</reference>
<evidence type="ECO:0000313" key="3">
    <source>
        <dbReference type="Proteomes" id="UP000199598"/>
    </source>
</evidence>
<dbReference type="InterPro" id="IPR008579">
    <property type="entry name" value="UGlyAH_Cupin_dom"/>
</dbReference>
<sequence length="374" mass="41103">MAQLETNVDHIASAEIRLPTNDLKEDLPFFSKILGMKLDMIFPADNPAIAVMSGHGLRVRLEKGASEQPGTLRLLCKEPADFAEGQTELIAPNGTKIEIIDASPPLEMPKTQHSFIVRHMIDNDPWVIGRAGMQYRDLIPDRLGGSIIASHIRIPDAGPVPDMVHYHTVGFQLIFCYRGWVRLVYEDQGEPFILKAGDCVIQPPEIRHRVLESSGELEVIEIGVPAEHITSIDHEMDLPNGTVNPEREFQGQKFVHHQLDSAIWQPHRLDGFECRDTGIGLATKQVANVQVARATTGPTGAVTSHTSDILFSFVMEGNVTLVNEEGKAHQVKAGDAFVIPPAMKSSLLNGSDDLEILEVSLPGGFETKLHDVTS</sequence>
<dbReference type="InterPro" id="IPR014710">
    <property type="entry name" value="RmlC-like_jellyroll"/>
</dbReference>
<dbReference type="SUPFAM" id="SSF51182">
    <property type="entry name" value="RmlC-like cupins"/>
    <property type="match status" value="1"/>
</dbReference>
<evidence type="ECO:0000259" key="1">
    <source>
        <dbReference type="Pfam" id="PF05899"/>
    </source>
</evidence>
<organism evidence="2 3">
    <name type="scientific">Pseudovibrio ascidiaceicola</name>
    <dbReference type="NCBI Taxonomy" id="285279"/>
    <lineage>
        <taxon>Bacteria</taxon>
        <taxon>Pseudomonadati</taxon>
        <taxon>Pseudomonadota</taxon>
        <taxon>Alphaproteobacteria</taxon>
        <taxon>Hyphomicrobiales</taxon>
        <taxon>Stappiaceae</taxon>
        <taxon>Pseudovibrio</taxon>
    </lineage>
</organism>
<dbReference type="Pfam" id="PF05899">
    <property type="entry name" value="Cupin_3"/>
    <property type="match status" value="1"/>
</dbReference>
<dbReference type="InterPro" id="IPR011051">
    <property type="entry name" value="RmlC_Cupin_sf"/>
</dbReference>
<dbReference type="EMBL" id="FOSK01000022">
    <property type="protein sequence ID" value="SFL21104.1"/>
    <property type="molecule type" value="Genomic_DNA"/>
</dbReference>
<evidence type="ECO:0000313" key="2">
    <source>
        <dbReference type="EMBL" id="SFL21104.1"/>
    </source>
</evidence>
<keyword evidence="3" id="KW-1185">Reference proteome</keyword>